<accession>A0A1Y2A0K1</accession>
<name>A0A1Y2A0K1_9PLEO</name>
<dbReference type="Proteomes" id="UP000193144">
    <property type="component" value="Unassembled WGS sequence"/>
</dbReference>
<protein>
    <submittedName>
        <fullName evidence="2">Uncharacterized protein</fullName>
    </submittedName>
</protein>
<feature type="compositionally biased region" description="Basic and acidic residues" evidence="1">
    <location>
        <begin position="151"/>
        <end position="162"/>
    </location>
</feature>
<comment type="caution">
    <text evidence="2">The sequence shown here is derived from an EMBL/GenBank/DDBJ whole genome shotgun (WGS) entry which is preliminary data.</text>
</comment>
<proteinExistence type="predicted"/>
<keyword evidence="3" id="KW-1185">Reference proteome</keyword>
<dbReference type="AlphaFoldDB" id="A0A1Y2A0K1"/>
<dbReference type="EMBL" id="MCFA01000021">
    <property type="protein sequence ID" value="ORY15974.1"/>
    <property type="molecule type" value="Genomic_DNA"/>
</dbReference>
<evidence type="ECO:0000313" key="3">
    <source>
        <dbReference type="Proteomes" id="UP000193144"/>
    </source>
</evidence>
<reference evidence="2 3" key="1">
    <citation type="submission" date="2016-07" db="EMBL/GenBank/DDBJ databases">
        <title>Pervasive Adenine N6-methylation of Active Genes in Fungi.</title>
        <authorList>
            <consortium name="DOE Joint Genome Institute"/>
            <person name="Mondo S.J."/>
            <person name="Dannebaum R.O."/>
            <person name="Kuo R.C."/>
            <person name="Labutti K."/>
            <person name="Haridas S."/>
            <person name="Kuo A."/>
            <person name="Salamov A."/>
            <person name="Ahrendt S.R."/>
            <person name="Lipzen A."/>
            <person name="Sullivan W."/>
            <person name="Andreopoulos W.B."/>
            <person name="Clum A."/>
            <person name="Lindquist E."/>
            <person name="Daum C."/>
            <person name="Ramamoorthy G.K."/>
            <person name="Gryganskyi A."/>
            <person name="Culley D."/>
            <person name="Magnuson J.K."/>
            <person name="James T.Y."/>
            <person name="O'Malley M.A."/>
            <person name="Stajich J.E."/>
            <person name="Spatafora J.W."/>
            <person name="Visel A."/>
            <person name="Grigoriev I.V."/>
        </authorList>
    </citation>
    <scope>NUCLEOTIDE SEQUENCE [LARGE SCALE GENOMIC DNA]</scope>
    <source>
        <strain evidence="2 3">CBS 115471</strain>
    </source>
</reference>
<organism evidence="2 3">
    <name type="scientific">Clohesyomyces aquaticus</name>
    <dbReference type="NCBI Taxonomy" id="1231657"/>
    <lineage>
        <taxon>Eukaryota</taxon>
        <taxon>Fungi</taxon>
        <taxon>Dikarya</taxon>
        <taxon>Ascomycota</taxon>
        <taxon>Pezizomycotina</taxon>
        <taxon>Dothideomycetes</taxon>
        <taxon>Pleosporomycetidae</taxon>
        <taxon>Pleosporales</taxon>
        <taxon>Lindgomycetaceae</taxon>
        <taxon>Clohesyomyces</taxon>
    </lineage>
</organism>
<evidence type="ECO:0000313" key="2">
    <source>
        <dbReference type="EMBL" id="ORY15974.1"/>
    </source>
</evidence>
<gene>
    <name evidence="2" type="ORF">BCR34DRAFT_144145</name>
</gene>
<evidence type="ECO:0000256" key="1">
    <source>
        <dbReference type="SAM" id="MobiDB-lite"/>
    </source>
</evidence>
<feature type="region of interest" description="Disordered" evidence="1">
    <location>
        <begin position="99"/>
        <end position="184"/>
    </location>
</feature>
<sequence length="184" mass="20494">MDELVGGEGPNFKVPERDGTTYILIPKKLCLSNVHLWLRAPAAASRDLRLGVMLARHADPPDSRLKARQERANGNGYRQMHCTEDLGQYLVARVDGLGRSGPGWREGKKKREGGEGGNDCTEKGRWPAPVDQPARLRNAKDYLTAQKSGRRPHDQGQPEWRKLRPVVGSGNKDVHECSRAANWP</sequence>